<keyword evidence="3" id="KW-1185">Reference proteome</keyword>
<reference evidence="2 3" key="1">
    <citation type="submission" date="2014-04" db="EMBL/GenBank/DDBJ databases">
        <title>Evolutionary Origins and Diversification of the Mycorrhizal Mutualists.</title>
        <authorList>
            <consortium name="DOE Joint Genome Institute"/>
            <consortium name="Mycorrhizal Genomics Consortium"/>
            <person name="Kohler A."/>
            <person name="Kuo A."/>
            <person name="Nagy L.G."/>
            <person name="Floudas D."/>
            <person name="Copeland A."/>
            <person name="Barry K.W."/>
            <person name="Cichocki N."/>
            <person name="Veneault-Fourrey C."/>
            <person name="LaButti K."/>
            <person name="Lindquist E.A."/>
            <person name="Lipzen A."/>
            <person name="Lundell T."/>
            <person name="Morin E."/>
            <person name="Murat C."/>
            <person name="Riley R."/>
            <person name="Ohm R."/>
            <person name="Sun H."/>
            <person name="Tunlid A."/>
            <person name="Henrissat B."/>
            <person name="Grigoriev I.V."/>
            <person name="Hibbett D.S."/>
            <person name="Martin F."/>
        </authorList>
    </citation>
    <scope>NUCLEOTIDE SEQUENCE [LARGE SCALE GENOMIC DNA]</scope>
    <source>
        <strain evidence="2 3">Koide BX008</strain>
    </source>
</reference>
<proteinExistence type="predicted"/>
<protein>
    <recommendedName>
        <fullName evidence="4">FHA domain-containing protein</fullName>
    </recommendedName>
</protein>
<feature type="compositionally biased region" description="Polar residues" evidence="1">
    <location>
        <begin position="252"/>
        <end position="262"/>
    </location>
</feature>
<evidence type="ECO:0000256" key="1">
    <source>
        <dbReference type="SAM" id="MobiDB-lite"/>
    </source>
</evidence>
<evidence type="ECO:0000313" key="2">
    <source>
        <dbReference type="EMBL" id="KIL55032.1"/>
    </source>
</evidence>
<accession>A0A0C2W1Q7</accession>
<dbReference type="InParanoid" id="A0A0C2W1Q7"/>
<sequence length="381" mass="42050">MNANTAAGERNRSSRGLSRKHAVVFERDSDTGRIFIKEDNGEQLSQEDLEESELFELKNVDIVVSLSASLHCSALNFFLYSTCTSTNSIFNVPGTLQRCYTQFPQQGLIGMGGMGGNIWPPGKSRLSFGDIFSRLHGKRKKSENIRAGHKALKQEKQYISNVMEARELHLSRQLVTGRFDDEDSDKDDAKSVMTVTGRDDKLECIDEEDKECVEHRDITEEIPEPTIGINMHVQSCSSSSSQKSVAVSPPSHNDSLPNPPDSTNMVELVQQVSALWKQIMATAITVNPVPKAQQATMQATIQAMIQALEKKVKLLEDLFKATWQEQQTTATVPPPPPPTILVTPPPSIGVAKENEAETSLMEIGLVNEEAIKHGGLQVPLR</sequence>
<evidence type="ECO:0000313" key="3">
    <source>
        <dbReference type="Proteomes" id="UP000054549"/>
    </source>
</evidence>
<dbReference type="EMBL" id="KN818578">
    <property type="protein sequence ID" value="KIL55032.1"/>
    <property type="molecule type" value="Genomic_DNA"/>
</dbReference>
<dbReference type="AlphaFoldDB" id="A0A0C2W1Q7"/>
<dbReference type="HOGENOM" id="CLU_725559_0_0_1"/>
<dbReference type="STRING" id="946122.A0A0C2W1Q7"/>
<gene>
    <name evidence="2" type="ORF">M378DRAFT_18310</name>
</gene>
<feature type="compositionally biased region" description="Low complexity" evidence="1">
    <location>
        <begin position="234"/>
        <end position="251"/>
    </location>
</feature>
<evidence type="ECO:0008006" key="4">
    <source>
        <dbReference type="Google" id="ProtNLM"/>
    </source>
</evidence>
<feature type="region of interest" description="Disordered" evidence="1">
    <location>
        <begin position="234"/>
        <end position="262"/>
    </location>
</feature>
<name>A0A0C2W1Q7_AMAMK</name>
<dbReference type="Proteomes" id="UP000054549">
    <property type="component" value="Unassembled WGS sequence"/>
</dbReference>
<organism evidence="2 3">
    <name type="scientific">Amanita muscaria (strain Koide BX008)</name>
    <dbReference type="NCBI Taxonomy" id="946122"/>
    <lineage>
        <taxon>Eukaryota</taxon>
        <taxon>Fungi</taxon>
        <taxon>Dikarya</taxon>
        <taxon>Basidiomycota</taxon>
        <taxon>Agaricomycotina</taxon>
        <taxon>Agaricomycetes</taxon>
        <taxon>Agaricomycetidae</taxon>
        <taxon>Agaricales</taxon>
        <taxon>Pluteineae</taxon>
        <taxon>Amanitaceae</taxon>
        <taxon>Amanita</taxon>
    </lineage>
</organism>